<sequence>MNAQITNLVIILVMMQASKKIAFEDPNVLNGVRALYVVSNLIIAGVYFYVKLQIDKKKDMTVLKYVEPAALGSTEEPKAVTTTVQAYDQAQLRQLFKSQLMGVGMMGVMHFYFNYTNPLLIQSIIPLKGAFEGNLVKVHMFGQPATGDLKRPWKAAAGMMGMMQGQGGSEIKTDKKSIEAAERAGRGGAKEE</sequence>
<dbReference type="AlphaFoldDB" id="A0A9P4Q158"/>
<organism evidence="3 4">
    <name type="scientific">Polychaeton citri CBS 116435</name>
    <dbReference type="NCBI Taxonomy" id="1314669"/>
    <lineage>
        <taxon>Eukaryota</taxon>
        <taxon>Fungi</taxon>
        <taxon>Dikarya</taxon>
        <taxon>Ascomycota</taxon>
        <taxon>Pezizomycotina</taxon>
        <taxon>Dothideomycetes</taxon>
        <taxon>Dothideomycetidae</taxon>
        <taxon>Capnodiales</taxon>
        <taxon>Capnodiaceae</taxon>
        <taxon>Polychaeton</taxon>
    </lineage>
</organism>
<dbReference type="PIRSF" id="PIRSF008756">
    <property type="entry name" value="P_tr_PHO88"/>
    <property type="match status" value="1"/>
</dbReference>
<dbReference type="GO" id="GO:0005783">
    <property type="term" value="C:endoplasmic reticulum"/>
    <property type="evidence" value="ECO:0007669"/>
    <property type="project" value="InterPro"/>
</dbReference>
<gene>
    <name evidence="3" type="ORF">K431DRAFT_274274</name>
</gene>
<evidence type="ECO:0000256" key="2">
    <source>
        <dbReference type="SAM" id="Phobius"/>
    </source>
</evidence>
<evidence type="ECO:0000256" key="1">
    <source>
        <dbReference type="SAM" id="MobiDB-lite"/>
    </source>
</evidence>
<dbReference type="GO" id="GO:0005739">
    <property type="term" value="C:mitochondrion"/>
    <property type="evidence" value="ECO:0007669"/>
    <property type="project" value="TreeGrafter"/>
</dbReference>
<feature type="compositionally biased region" description="Basic and acidic residues" evidence="1">
    <location>
        <begin position="171"/>
        <end position="192"/>
    </location>
</feature>
<keyword evidence="2" id="KW-1133">Transmembrane helix</keyword>
<dbReference type="OrthoDB" id="18139at2759"/>
<name>A0A9P4Q158_9PEZI</name>
<dbReference type="Proteomes" id="UP000799441">
    <property type="component" value="Unassembled WGS sequence"/>
</dbReference>
<evidence type="ECO:0000313" key="4">
    <source>
        <dbReference type="Proteomes" id="UP000799441"/>
    </source>
</evidence>
<dbReference type="InterPro" id="IPR012098">
    <property type="entry name" value="SND3_fun"/>
</dbReference>
<evidence type="ECO:0000313" key="3">
    <source>
        <dbReference type="EMBL" id="KAF2718682.1"/>
    </source>
</evidence>
<keyword evidence="4" id="KW-1185">Reference proteome</keyword>
<protein>
    <submittedName>
        <fullName evidence="3">Inorganic phosphate transport PHO88</fullName>
    </submittedName>
</protein>
<feature type="transmembrane region" description="Helical" evidence="2">
    <location>
        <begin position="32"/>
        <end position="50"/>
    </location>
</feature>
<dbReference type="EMBL" id="MU003821">
    <property type="protein sequence ID" value="KAF2718682.1"/>
    <property type="molecule type" value="Genomic_DNA"/>
</dbReference>
<dbReference type="PANTHER" id="PTHR28112">
    <property type="entry name" value="SRP-INDEPENDENT TARGETING PROTEIN 3"/>
    <property type="match status" value="1"/>
</dbReference>
<comment type="caution">
    <text evidence="3">The sequence shown here is derived from an EMBL/GenBank/DDBJ whole genome shotgun (WGS) entry which is preliminary data.</text>
</comment>
<keyword evidence="2" id="KW-0812">Transmembrane</keyword>
<reference evidence="3" key="1">
    <citation type="journal article" date="2020" name="Stud. Mycol.">
        <title>101 Dothideomycetes genomes: a test case for predicting lifestyles and emergence of pathogens.</title>
        <authorList>
            <person name="Haridas S."/>
            <person name="Albert R."/>
            <person name="Binder M."/>
            <person name="Bloem J."/>
            <person name="Labutti K."/>
            <person name="Salamov A."/>
            <person name="Andreopoulos B."/>
            <person name="Baker S."/>
            <person name="Barry K."/>
            <person name="Bills G."/>
            <person name="Bluhm B."/>
            <person name="Cannon C."/>
            <person name="Castanera R."/>
            <person name="Culley D."/>
            <person name="Daum C."/>
            <person name="Ezra D."/>
            <person name="Gonzalez J."/>
            <person name="Henrissat B."/>
            <person name="Kuo A."/>
            <person name="Liang C."/>
            <person name="Lipzen A."/>
            <person name="Lutzoni F."/>
            <person name="Magnuson J."/>
            <person name="Mondo S."/>
            <person name="Nolan M."/>
            <person name="Ohm R."/>
            <person name="Pangilinan J."/>
            <person name="Park H.-J."/>
            <person name="Ramirez L."/>
            <person name="Alfaro M."/>
            <person name="Sun H."/>
            <person name="Tritt A."/>
            <person name="Yoshinaga Y."/>
            <person name="Zwiers L.-H."/>
            <person name="Turgeon B."/>
            <person name="Goodwin S."/>
            <person name="Spatafora J."/>
            <person name="Crous P."/>
            <person name="Grigoriev I."/>
        </authorList>
    </citation>
    <scope>NUCLEOTIDE SEQUENCE</scope>
    <source>
        <strain evidence="3">CBS 116435</strain>
    </source>
</reference>
<keyword evidence="2" id="KW-0472">Membrane</keyword>
<dbReference type="GO" id="GO:0045047">
    <property type="term" value="P:protein targeting to ER"/>
    <property type="evidence" value="ECO:0007669"/>
    <property type="project" value="InterPro"/>
</dbReference>
<proteinExistence type="predicted"/>
<accession>A0A9P4Q158</accession>
<dbReference type="Pfam" id="PF10032">
    <property type="entry name" value="Pho88"/>
    <property type="match status" value="1"/>
</dbReference>
<dbReference type="PANTHER" id="PTHR28112:SF1">
    <property type="entry name" value="SRP-INDEPENDENT TARGETING PROTEIN 3"/>
    <property type="match status" value="1"/>
</dbReference>
<feature type="region of interest" description="Disordered" evidence="1">
    <location>
        <begin position="164"/>
        <end position="192"/>
    </location>
</feature>